<dbReference type="Proteomes" id="UP001216510">
    <property type="component" value="Chromosome"/>
</dbReference>
<organism evidence="1 2">
    <name type="scientific">Pseudoduganella chitinolytica</name>
    <dbReference type="NCBI Taxonomy" id="34070"/>
    <lineage>
        <taxon>Bacteria</taxon>
        <taxon>Pseudomonadati</taxon>
        <taxon>Pseudomonadota</taxon>
        <taxon>Betaproteobacteria</taxon>
        <taxon>Burkholderiales</taxon>
        <taxon>Oxalobacteraceae</taxon>
        <taxon>Telluria group</taxon>
        <taxon>Pseudoduganella</taxon>
    </lineage>
</organism>
<dbReference type="EMBL" id="CP119083">
    <property type="protein sequence ID" value="WEF33193.1"/>
    <property type="molecule type" value="Genomic_DNA"/>
</dbReference>
<proteinExistence type="predicted"/>
<evidence type="ECO:0000313" key="1">
    <source>
        <dbReference type="EMBL" id="WEF33193.1"/>
    </source>
</evidence>
<name>A0ABY8BDX0_9BURK</name>
<gene>
    <name evidence="1" type="ORF">PX653_28045</name>
</gene>
<reference evidence="1 2" key="1">
    <citation type="submission" date="2023-02" db="EMBL/GenBank/DDBJ databases">
        <title>Gemone sequence of Telluria chitinolytica ACM 3522T.</title>
        <authorList>
            <person name="Frediansyah A."/>
            <person name="Miess H."/>
            <person name="Gross H."/>
        </authorList>
    </citation>
    <scope>NUCLEOTIDE SEQUENCE [LARGE SCALE GENOMIC DNA]</scope>
    <source>
        <strain evidence="1 2">ACM 3522</strain>
    </source>
</reference>
<evidence type="ECO:0000313" key="2">
    <source>
        <dbReference type="Proteomes" id="UP001216510"/>
    </source>
</evidence>
<accession>A0ABY8BDX0</accession>
<dbReference type="RefSeq" id="WP_277415904.1">
    <property type="nucleotide sequence ID" value="NZ_CP119083.1"/>
</dbReference>
<keyword evidence="2" id="KW-1185">Reference proteome</keyword>
<protein>
    <submittedName>
        <fullName evidence="1">Uncharacterized protein</fullName>
    </submittedName>
</protein>
<sequence length="107" mass="12206">MGTEYKVNTSAGIHPILHLENFRDFRSFWKQDKEHGNYFLGRITGSDWPEVMLWMKEGALGITVNGRSGEAWSELKSFIGKLKDVCPDLEITDWDSGDDLSDEFFGS</sequence>